<dbReference type="Gene3D" id="3.20.20.450">
    <property type="entry name" value="EAL domain"/>
    <property type="match status" value="1"/>
</dbReference>
<dbReference type="InterPro" id="IPR029787">
    <property type="entry name" value="Nucleotide_cyclase"/>
</dbReference>
<dbReference type="Gene3D" id="3.30.70.270">
    <property type="match status" value="1"/>
</dbReference>
<evidence type="ECO:0000259" key="7">
    <source>
        <dbReference type="PROSITE" id="PS50887"/>
    </source>
</evidence>
<feature type="domain" description="EAL" evidence="6">
    <location>
        <begin position="374"/>
        <end position="627"/>
    </location>
</feature>
<dbReference type="FunFam" id="3.30.70.270:FF:000001">
    <property type="entry name" value="Diguanylate cyclase domain protein"/>
    <property type="match status" value="1"/>
</dbReference>
<evidence type="ECO:0000256" key="2">
    <source>
        <dbReference type="ARBA" id="ARBA00012282"/>
    </source>
</evidence>
<evidence type="ECO:0000256" key="1">
    <source>
        <dbReference type="ARBA" id="ARBA00001946"/>
    </source>
</evidence>
<feature type="domain" description="GGDEF" evidence="7">
    <location>
        <begin position="232"/>
        <end position="365"/>
    </location>
</feature>
<dbReference type="SMART" id="SM00052">
    <property type="entry name" value="EAL"/>
    <property type="match status" value="1"/>
</dbReference>
<feature type="transmembrane region" description="Helical" evidence="5">
    <location>
        <begin position="50"/>
        <end position="67"/>
    </location>
</feature>
<dbReference type="Pfam" id="PF00563">
    <property type="entry name" value="EAL"/>
    <property type="match status" value="1"/>
</dbReference>
<evidence type="ECO:0000256" key="3">
    <source>
        <dbReference type="ARBA" id="ARBA00022636"/>
    </source>
</evidence>
<gene>
    <name evidence="8" type="ORF">SAMN05660429_02243</name>
</gene>
<dbReference type="EC" id="3.1.4.52" evidence="2"/>
<keyword evidence="3" id="KW-0973">c-di-GMP</keyword>
<dbReference type="STRING" id="349064.SAMN05660429_02243"/>
<feature type="transmembrane region" description="Helical" evidence="5">
    <location>
        <begin position="155"/>
        <end position="174"/>
    </location>
</feature>
<evidence type="ECO:0000259" key="6">
    <source>
        <dbReference type="PROSITE" id="PS50883"/>
    </source>
</evidence>
<dbReference type="Pfam" id="PF00990">
    <property type="entry name" value="GGDEF"/>
    <property type="match status" value="1"/>
</dbReference>
<sequence>MNNSTDSPSNEILSELKFKIERIFQVFWAVEITLGVIAVQRIAIGAWEQAIALFVAMLLLTSCYFVAKKGHLKFASTILLSTVTVLLTFFMWSFQGLRDEIMLAYPSVLILAAMIGSGRLFVGLFTFIIIVVFANGYVNETGIYVNQVNVADKNAALLVSLIIALISFSVWSLSADFRKVLRQLSREYLRVKESKAEIEKLMHHDALTGLPNRILAKTRFEQSMTYLDRNKQSMCVMFIDLDGFKSVNDAMGHQVGDTLLIELANRLQDVVRNSDTVCRLGGDEFLIIADFNNNEQYMSELAERVRQAVIKPIRVGDRDLVTSCSIGIAIAPQDGYDFNTIMKHADTAMYHAKDMGKNCFHFFDRHMNSNVQEHMQIVSDLRKALKNDEFVLYYQPQIDLTTSTVIGAEALIRWIHPEKGLIPPNLFIPHAESSGLIIDIGRWALDRAVCDCKNWQLQGFDLTVAVNISPKQFRRSDIQSVVQKALEIHGLEANQLELEITESLLVDDTQELNNTLKYLTNMGVKISIDDFGTGYSNLGYLKKLEVGTLKIDQSFIQKIQQDPQDQAIVTAIIQMASSLNLKTIAEGVEHETTKNLLAGLQCDQGQGYLWAKPLPNDEFLTFIRKRAEM</sequence>
<dbReference type="Proteomes" id="UP000199308">
    <property type="component" value="Unassembled WGS sequence"/>
</dbReference>
<dbReference type="EMBL" id="FOHK01000010">
    <property type="protein sequence ID" value="SET62357.1"/>
    <property type="molecule type" value="Genomic_DNA"/>
</dbReference>
<evidence type="ECO:0000256" key="4">
    <source>
        <dbReference type="ARBA" id="ARBA00051114"/>
    </source>
</evidence>
<feature type="transmembrane region" description="Helical" evidence="5">
    <location>
        <begin position="26"/>
        <end position="44"/>
    </location>
</feature>
<organism evidence="8 9">
    <name type="scientific">Thalassotalea agarivorans</name>
    <name type="common">Thalassomonas agarivorans</name>
    <dbReference type="NCBI Taxonomy" id="349064"/>
    <lineage>
        <taxon>Bacteria</taxon>
        <taxon>Pseudomonadati</taxon>
        <taxon>Pseudomonadota</taxon>
        <taxon>Gammaproteobacteria</taxon>
        <taxon>Alteromonadales</taxon>
        <taxon>Colwelliaceae</taxon>
        <taxon>Thalassotalea</taxon>
    </lineage>
</organism>
<protein>
    <recommendedName>
        <fullName evidence="2">cyclic-guanylate-specific phosphodiesterase</fullName>
        <ecNumber evidence="2">3.1.4.52</ecNumber>
    </recommendedName>
</protein>
<evidence type="ECO:0000256" key="5">
    <source>
        <dbReference type="SAM" id="Phobius"/>
    </source>
</evidence>
<accession>A0A1I0FVP6</accession>
<dbReference type="GO" id="GO:0071111">
    <property type="term" value="F:cyclic-guanylate-specific phosphodiesterase activity"/>
    <property type="evidence" value="ECO:0007669"/>
    <property type="project" value="UniProtKB-EC"/>
</dbReference>
<dbReference type="InterPro" id="IPR000160">
    <property type="entry name" value="GGDEF_dom"/>
</dbReference>
<dbReference type="InterPro" id="IPR001633">
    <property type="entry name" value="EAL_dom"/>
</dbReference>
<keyword evidence="9" id="KW-1185">Reference proteome</keyword>
<dbReference type="PROSITE" id="PS50883">
    <property type="entry name" value="EAL"/>
    <property type="match status" value="1"/>
</dbReference>
<dbReference type="SUPFAM" id="SSF55073">
    <property type="entry name" value="Nucleotide cyclase"/>
    <property type="match status" value="1"/>
</dbReference>
<dbReference type="SUPFAM" id="SSF141868">
    <property type="entry name" value="EAL domain-like"/>
    <property type="match status" value="1"/>
</dbReference>
<dbReference type="NCBIfam" id="TIGR00254">
    <property type="entry name" value="GGDEF"/>
    <property type="match status" value="1"/>
</dbReference>
<keyword evidence="5" id="KW-0472">Membrane</keyword>
<dbReference type="GO" id="GO:0071732">
    <property type="term" value="P:cellular response to nitric oxide"/>
    <property type="evidence" value="ECO:0007669"/>
    <property type="project" value="UniProtKB-ARBA"/>
</dbReference>
<dbReference type="AlphaFoldDB" id="A0A1I0FVP6"/>
<evidence type="ECO:0000313" key="9">
    <source>
        <dbReference type="Proteomes" id="UP000199308"/>
    </source>
</evidence>
<dbReference type="FunFam" id="3.20.20.450:FF:000001">
    <property type="entry name" value="Cyclic di-GMP phosphodiesterase yahA"/>
    <property type="match status" value="1"/>
</dbReference>
<keyword evidence="5" id="KW-1133">Transmembrane helix</keyword>
<dbReference type="RefSeq" id="WP_093330329.1">
    <property type="nucleotide sequence ID" value="NZ_AP027363.1"/>
</dbReference>
<name>A0A1I0FVP6_THASX</name>
<dbReference type="OrthoDB" id="9814202at2"/>
<reference evidence="8 9" key="1">
    <citation type="submission" date="2016-10" db="EMBL/GenBank/DDBJ databases">
        <authorList>
            <person name="de Groot N.N."/>
        </authorList>
    </citation>
    <scope>NUCLEOTIDE SEQUENCE [LARGE SCALE GENOMIC DNA]</scope>
    <source>
        <strain evidence="8 9">DSM 19706</strain>
    </source>
</reference>
<dbReference type="CDD" id="cd01948">
    <property type="entry name" value="EAL"/>
    <property type="match status" value="1"/>
</dbReference>
<feature type="transmembrane region" description="Helical" evidence="5">
    <location>
        <begin position="74"/>
        <end position="92"/>
    </location>
</feature>
<dbReference type="SMART" id="SM00267">
    <property type="entry name" value="GGDEF"/>
    <property type="match status" value="1"/>
</dbReference>
<dbReference type="CDD" id="cd01949">
    <property type="entry name" value="GGDEF"/>
    <property type="match status" value="1"/>
</dbReference>
<dbReference type="InterPro" id="IPR043128">
    <property type="entry name" value="Rev_trsase/Diguanyl_cyclase"/>
</dbReference>
<dbReference type="PANTHER" id="PTHR44757">
    <property type="entry name" value="DIGUANYLATE CYCLASE DGCP"/>
    <property type="match status" value="1"/>
</dbReference>
<keyword evidence="5" id="KW-0812">Transmembrane</keyword>
<comment type="catalytic activity">
    <reaction evidence="4">
        <text>3',3'-c-di-GMP + H2O = 5'-phosphoguanylyl(3'-&gt;5')guanosine + H(+)</text>
        <dbReference type="Rhea" id="RHEA:24902"/>
        <dbReference type="ChEBI" id="CHEBI:15377"/>
        <dbReference type="ChEBI" id="CHEBI:15378"/>
        <dbReference type="ChEBI" id="CHEBI:58754"/>
        <dbReference type="ChEBI" id="CHEBI:58805"/>
        <dbReference type="EC" id="3.1.4.52"/>
    </reaction>
    <physiologicalReaction direction="left-to-right" evidence="4">
        <dbReference type="Rhea" id="RHEA:24903"/>
    </physiologicalReaction>
</comment>
<dbReference type="PROSITE" id="PS50887">
    <property type="entry name" value="GGDEF"/>
    <property type="match status" value="1"/>
</dbReference>
<dbReference type="PANTHER" id="PTHR44757:SF2">
    <property type="entry name" value="BIOFILM ARCHITECTURE MAINTENANCE PROTEIN MBAA"/>
    <property type="match status" value="1"/>
</dbReference>
<proteinExistence type="predicted"/>
<evidence type="ECO:0000313" key="8">
    <source>
        <dbReference type="EMBL" id="SET62357.1"/>
    </source>
</evidence>
<dbReference type="InterPro" id="IPR052155">
    <property type="entry name" value="Biofilm_reg_signaling"/>
</dbReference>
<feature type="transmembrane region" description="Helical" evidence="5">
    <location>
        <begin position="104"/>
        <end position="134"/>
    </location>
</feature>
<dbReference type="InterPro" id="IPR035919">
    <property type="entry name" value="EAL_sf"/>
</dbReference>
<comment type="cofactor">
    <cofactor evidence="1">
        <name>Mg(2+)</name>
        <dbReference type="ChEBI" id="CHEBI:18420"/>
    </cofactor>
</comment>